<reference evidence="2" key="1">
    <citation type="journal article" date="2023" name="G3 (Bethesda)">
        <title>A reference genome for the long-term kleptoplast-retaining sea slug Elysia crispata morphotype clarki.</title>
        <authorList>
            <person name="Eastman K.E."/>
            <person name="Pendleton A.L."/>
            <person name="Shaikh M.A."/>
            <person name="Suttiyut T."/>
            <person name="Ogas R."/>
            <person name="Tomko P."/>
            <person name="Gavelis G."/>
            <person name="Widhalm J.R."/>
            <person name="Wisecaver J.H."/>
        </authorList>
    </citation>
    <scope>NUCLEOTIDE SEQUENCE</scope>
    <source>
        <strain evidence="2">ECLA1</strain>
    </source>
</reference>
<evidence type="ECO:0000256" key="1">
    <source>
        <dbReference type="SAM" id="Phobius"/>
    </source>
</evidence>
<feature type="transmembrane region" description="Helical" evidence="1">
    <location>
        <begin position="69"/>
        <end position="92"/>
    </location>
</feature>
<dbReference type="AlphaFoldDB" id="A0AAE0ZMC1"/>
<organism evidence="2 3">
    <name type="scientific">Elysia crispata</name>
    <name type="common">lettuce slug</name>
    <dbReference type="NCBI Taxonomy" id="231223"/>
    <lineage>
        <taxon>Eukaryota</taxon>
        <taxon>Metazoa</taxon>
        <taxon>Spiralia</taxon>
        <taxon>Lophotrochozoa</taxon>
        <taxon>Mollusca</taxon>
        <taxon>Gastropoda</taxon>
        <taxon>Heterobranchia</taxon>
        <taxon>Euthyneura</taxon>
        <taxon>Panpulmonata</taxon>
        <taxon>Sacoglossa</taxon>
        <taxon>Placobranchoidea</taxon>
        <taxon>Plakobranchidae</taxon>
        <taxon>Elysia</taxon>
    </lineage>
</organism>
<sequence length="159" mass="17243">MIPFRQMNVLISSDGSEFIEPVCDPRFSPLVATHTTNTFWGNRVENKPRGYGGGKSVLGGRRQSPGNGLVLVTAVVRANMIVLMGLMAAYSIDRFMNVDPQDFWIPGIPHEPRPPSVNRVGNCWLGESETLMWGDSGSATTGDSPDCADAETLKIGNFA</sequence>
<accession>A0AAE0ZMC1</accession>
<keyword evidence="3" id="KW-1185">Reference proteome</keyword>
<keyword evidence="1" id="KW-0812">Transmembrane</keyword>
<evidence type="ECO:0000313" key="3">
    <source>
        <dbReference type="Proteomes" id="UP001283361"/>
    </source>
</evidence>
<comment type="caution">
    <text evidence="2">The sequence shown here is derived from an EMBL/GenBank/DDBJ whole genome shotgun (WGS) entry which is preliminary data.</text>
</comment>
<keyword evidence="1" id="KW-1133">Transmembrane helix</keyword>
<dbReference type="EMBL" id="JAWDGP010003662">
    <property type="protein sequence ID" value="KAK3772059.1"/>
    <property type="molecule type" value="Genomic_DNA"/>
</dbReference>
<protein>
    <submittedName>
        <fullName evidence="2">Uncharacterized protein</fullName>
    </submittedName>
</protein>
<gene>
    <name evidence="2" type="ORF">RRG08_008297</name>
</gene>
<proteinExistence type="predicted"/>
<name>A0AAE0ZMC1_9GAST</name>
<evidence type="ECO:0000313" key="2">
    <source>
        <dbReference type="EMBL" id="KAK3772059.1"/>
    </source>
</evidence>
<dbReference type="Proteomes" id="UP001283361">
    <property type="component" value="Unassembled WGS sequence"/>
</dbReference>
<keyword evidence="1" id="KW-0472">Membrane</keyword>